<sequence>MRVTDSTWRDLLDGVRHGRGQEQVIDMILRNLIVTGQSPTSLCGFWEGALGQCILVTRDPATCSKETVERYSGGPEARHKRRTIVCLHS</sequence>
<accession>A0A0C2WBW7</accession>
<dbReference type="HOGENOM" id="CLU_2454252_0_0_1"/>
<protein>
    <submittedName>
        <fullName evidence="1">Uncharacterized protein</fullName>
    </submittedName>
</protein>
<organism evidence="1 2">
    <name type="scientific">Amanita muscaria (strain Koide BX008)</name>
    <dbReference type="NCBI Taxonomy" id="946122"/>
    <lineage>
        <taxon>Eukaryota</taxon>
        <taxon>Fungi</taxon>
        <taxon>Dikarya</taxon>
        <taxon>Basidiomycota</taxon>
        <taxon>Agaricomycotina</taxon>
        <taxon>Agaricomycetes</taxon>
        <taxon>Agaricomycetidae</taxon>
        <taxon>Agaricales</taxon>
        <taxon>Pluteineae</taxon>
        <taxon>Amanitaceae</taxon>
        <taxon>Amanita</taxon>
    </lineage>
</organism>
<dbReference type="Proteomes" id="UP000054549">
    <property type="component" value="Unassembled WGS sequence"/>
</dbReference>
<gene>
    <name evidence="1" type="ORF">M378DRAFT_174457</name>
</gene>
<dbReference type="InParanoid" id="A0A0C2WBW7"/>
<dbReference type="EMBL" id="KN818970">
    <property type="protein sequence ID" value="KIL54066.1"/>
    <property type="molecule type" value="Genomic_DNA"/>
</dbReference>
<name>A0A0C2WBW7_AMAMK</name>
<proteinExistence type="predicted"/>
<evidence type="ECO:0000313" key="1">
    <source>
        <dbReference type="EMBL" id="KIL54066.1"/>
    </source>
</evidence>
<evidence type="ECO:0000313" key="2">
    <source>
        <dbReference type="Proteomes" id="UP000054549"/>
    </source>
</evidence>
<reference evidence="1 2" key="1">
    <citation type="submission" date="2014-04" db="EMBL/GenBank/DDBJ databases">
        <title>Evolutionary Origins and Diversification of the Mycorrhizal Mutualists.</title>
        <authorList>
            <consortium name="DOE Joint Genome Institute"/>
            <consortium name="Mycorrhizal Genomics Consortium"/>
            <person name="Kohler A."/>
            <person name="Kuo A."/>
            <person name="Nagy L.G."/>
            <person name="Floudas D."/>
            <person name="Copeland A."/>
            <person name="Barry K.W."/>
            <person name="Cichocki N."/>
            <person name="Veneault-Fourrey C."/>
            <person name="LaButti K."/>
            <person name="Lindquist E.A."/>
            <person name="Lipzen A."/>
            <person name="Lundell T."/>
            <person name="Morin E."/>
            <person name="Murat C."/>
            <person name="Riley R."/>
            <person name="Ohm R."/>
            <person name="Sun H."/>
            <person name="Tunlid A."/>
            <person name="Henrissat B."/>
            <person name="Grigoriev I.V."/>
            <person name="Hibbett D.S."/>
            <person name="Martin F."/>
        </authorList>
    </citation>
    <scope>NUCLEOTIDE SEQUENCE [LARGE SCALE GENOMIC DNA]</scope>
    <source>
        <strain evidence="1 2">Koide BX008</strain>
    </source>
</reference>
<keyword evidence="2" id="KW-1185">Reference proteome</keyword>
<dbReference type="AlphaFoldDB" id="A0A0C2WBW7"/>